<gene>
    <name evidence="6" type="ORF">AUC71_03115</name>
</gene>
<organism evidence="6 7">
    <name type="scientific">Methyloceanibacter marginalis</name>
    <dbReference type="NCBI Taxonomy" id="1774971"/>
    <lineage>
        <taxon>Bacteria</taxon>
        <taxon>Pseudomonadati</taxon>
        <taxon>Pseudomonadota</taxon>
        <taxon>Alphaproteobacteria</taxon>
        <taxon>Hyphomicrobiales</taxon>
        <taxon>Hyphomicrobiaceae</taxon>
        <taxon>Methyloceanibacter</taxon>
    </lineage>
</organism>
<dbReference type="Proteomes" id="UP000095042">
    <property type="component" value="Unassembled WGS sequence"/>
</dbReference>
<accession>A0A1E3W6W2</accession>
<reference evidence="6 7" key="1">
    <citation type="journal article" date="2016" name="Environ. Microbiol.">
        <title>New Methyloceanibacter diversity from North Sea sediments includes methanotroph containing solely the soluble methane monooxygenase.</title>
        <authorList>
            <person name="Vekeman B."/>
            <person name="Kerckhof F.M."/>
            <person name="Cremers G."/>
            <person name="de Vos P."/>
            <person name="Vandamme P."/>
            <person name="Boon N."/>
            <person name="Op den Camp H.J."/>
            <person name="Heylen K."/>
        </authorList>
    </citation>
    <scope>NUCLEOTIDE SEQUENCE [LARGE SCALE GENOMIC DNA]</scope>
    <source>
        <strain evidence="6 7">R-67177</strain>
    </source>
</reference>
<evidence type="ECO:0000256" key="3">
    <source>
        <dbReference type="ARBA" id="ARBA00022801"/>
    </source>
</evidence>
<dbReference type="GO" id="GO:0008233">
    <property type="term" value="F:peptidase activity"/>
    <property type="evidence" value="ECO:0007669"/>
    <property type="project" value="UniProtKB-KW"/>
</dbReference>
<protein>
    <recommendedName>
        <fullName evidence="5">Prohead serine protease domain-containing protein</fullName>
    </recommendedName>
</protein>
<dbReference type="OrthoDB" id="64791at2"/>
<dbReference type="RefSeq" id="WP_069624842.1">
    <property type="nucleotide sequence ID" value="NZ_LPWD01000426.1"/>
</dbReference>
<evidence type="ECO:0000256" key="1">
    <source>
        <dbReference type="ARBA" id="ARBA00022612"/>
    </source>
</evidence>
<name>A0A1E3W6W2_9HYPH</name>
<keyword evidence="1" id="KW-1188">Viral release from host cell</keyword>
<keyword evidence="3" id="KW-0378">Hydrolase</keyword>
<dbReference type="GO" id="GO:0006508">
    <property type="term" value="P:proteolysis"/>
    <property type="evidence" value="ECO:0007669"/>
    <property type="project" value="UniProtKB-KW"/>
</dbReference>
<sequence>MLFGGEGGDLELRRAGDGSSTLKGSFPYGKTATLSDGGRNGRPRKERFAPHAFAYRVNDPTKEIHLLVGHDYGQPLASKLTGTLTFEDTAAALIFGAIITRDVAETSFGADVLRLVAAGLIYGISVGFRTPPKRAVEKVETIEHEPDDGTLDENGDPRRGAVIRTVHSALLYEVSLVVRPAYKQSQVEARDWTPTEPDDTGLRRTLQRWRA</sequence>
<dbReference type="Pfam" id="PF04586">
    <property type="entry name" value="Peptidase_S78"/>
    <property type="match status" value="1"/>
</dbReference>
<feature type="domain" description="Prohead serine protease" evidence="5">
    <location>
        <begin position="44"/>
        <end position="190"/>
    </location>
</feature>
<keyword evidence="7" id="KW-1185">Reference proteome</keyword>
<feature type="region of interest" description="Disordered" evidence="4">
    <location>
        <begin position="14"/>
        <end position="45"/>
    </location>
</feature>
<feature type="region of interest" description="Disordered" evidence="4">
    <location>
        <begin position="187"/>
        <end position="211"/>
    </location>
</feature>
<proteinExistence type="predicted"/>
<comment type="caution">
    <text evidence="6">The sequence shown here is derived from an EMBL/GenBank/DDBJ whole genome shotgun (WGS) entry which is preliminary data.</text>
</comment>
<dbReference type="EMBL" id="LPWD01000426">
    <property type="protein sequence ID" value="ODS01543.1"/>
    <property type="molecule type" value="Genomic_DNA"/>
</dbReference>
<evidence type="ECO:0000256" key="2">
    <source>
        <dbReference type="ARBA" id="ARBA00022670"/>
    </source>
</evidence>
<evidence type="ECO:0000256" key="4">
    <source>
        <dbReference type="SAM" id="MobiDB-lite"/>
    </source>
</evidence>
<evidence type="ECO:0000259" key="5">
    <source>
        <dbReference type="Pfam" id="PF04586"/>
    </source>
</evidence>
<evidence type="ECO:0000313" key="7">
    <source>
        <dbReference type="Proteomes" id="UP000095042"/>
    </source>
</evidence>
<evidence type="ECO:0000313" key="6">
    <source>
        <dbReference type="EMBL" id="ODS01543.1"/>
    </source>
</evidence>
<dbReference type="AlphaFoldDB" id="A0A1E3W6W2"/>
<dbReference type="InterPro" id="IPR054613">
    <property type="entry name" value="Peptidase_S78_dom"/>
</dbReference>
<keyword evidence="2" id="KW-0645">Protease</keyword>